<accession>A0ABU8TDJ7</accession>
<protein>
    <recommendedName>
        <fullName evidence="1">UPF0434 protein WJX68_21350</fullName>
    </recommendedName>
</protein>
<dbReference type="Pfam" id="PF03966">
    <property type="entry name" value="Trm112p"/>
    <property type="match status" value="1"/>
</dbReference>
<evidence type="ECO:0000256" key="1">
    <source>
        <dbReference type="HAMAP-Rule" id="MF_01187"/>
    </source>
</evidence>
<evidence type="ECO:0000313" key="3">
    <source>
        <dbReference type="Proteomes" id="UP001364211"/>
    </source>
</evidence>
<gene>
    <name evidence="2" type="ORF">WJX68_21350</name>
</gene>
<reference evidence="2 3" key="1">
    <citation type="submission" date="2024-03" db="EMBL/GenBank/DDBJ databases">
        <title>Draft genome sequence of Pseudonocardia sp. DW16-2.</title>
        <authorList>
            <person name="Duangmal K."/>
        </authorList>
    </citation>
    <scope>NUCLEOTIDE SEQUENCE [LARGE SCALE GENOMIC DNA]</scope>
    <source>
        <strain evidence="2 3">DW16-2</strain>
    </source>
</reference>
<dbReference type="Gene3D" id="2.20.25.10">
    <property type="match status" value="1"/>
</dbReference>
<organism evidence="2 3">
    <name type="scientific">Pseudonocardia spirodelae</name>
    <dbReference type="NCBI Taxonomy" id="3133431"/>
    <lineage>
        <taxon>Bacteria</taxon>
        <taxon>Bacillati</taxon>
        <taxon>Actinomycetota</taxon>
        <taxon>Actinomycetes</taxon>
        <taxon>Pseudonocardiales</taxon>
        <taxon>Pseudonocardiaceae</taxon>
        <taxon>Pseudonocardia</taxon>
    </lineage>
</organism>
<dbReference type="SUPFAM" id="SSF158997">
    <property type="entry name" value="Trm112p-like"/>
    <property type="match status" value="1"/>
</dbReference>
<keyword evidence="3" id="KW-1185">Reference proteome</keyword>
<evidence type="ECO:0000313" key="2">
    <source>
        <dbReference type="EMBL" id="MEJ8281495.1"/>
    </source>
</evidence>
<comment type="caution">
    <text evidence="2">The sequence shown here is derived from an EMBL/GenBank/DDBJ whole genome shotgun (WGS) entry which is preliminary data.</text>
</comment>
<proteinExistence type="inferred from homology"/>
<dbReference type="InterPro" id="IPR005651">
    <property type="entry name" value="Trm112-like"/>
</dbReference>
<dbReference type="EMBL" id="JBBJUP010000020">
    <property type="protein sequence ID" value="MEJ8281495.1"/>
    <property type="molecule type" value="Genomic_DNA"/>
</dbReference>
<dbReference type="Proteomes" id="UP001364211">
    <property type="component" value="Unassembled WGS sequence"/>
</dbReference>
<name>A0ABU8TDJ7_9PSEU</name>
<dbReference type="RefSeq" id="WP_340293895.1">
    <property type="nucleotide sequence ID" value="NZ_JBBJUP010000020.1"/>
</dbReference>
<dbReference type="HAMAP" id="MF_01187">
    <property type="entry name" value="UPF0434"/>
    <property type="match status" value="1"/>
</dbReference>
<comment type="similarity">
    <text evidence="1">Belongs to the UPF0434 family.</text>
</comment>
<sequence length="67" mass="6887">MALQLDPQLLEILACPCDAHAALNPGEDRLTCTDCGRAFPVTDGIPVLLLDEALPGTGPAGDGRDDG</sequence>